<dbReference type="Gene3D" id="6.10.250.3150">
    <property type="match status" value="1"/>
</dbReference>
<dbReference type="PROSITE" id="PS51257">
    <property type="entry name" value="PROKAR_LIPOPROTEIN"/>
    <property type="match status" value="1"/>
</dbReference>
<reference evidence="4 5" key="1">
    <citation type="submission" date="2023-07" db="EMBL/GenBank/DDBJ databases">
        <title>Genomic Encyclopedia of Type Strains, Phase IV (KMG-IV): sequencing the most valuable type-strain genomes for metagenomic binning, comparative biology and taxonomic classification.</title>
        <authorList>
            <person name="Goeker M."/>
        </authorList>
    </citation>
    <scope>NUCLEOTIDE SEQUENCE [LARGE SCALE GENOMIC DNA]</scope>
    <source>
        <strain evidence="4 5">DSM 4006</strain>
    </source>
</reference>
<feature type="coiled-coil region" evidence="2">
    <location>
        <begin position="30"/>
        <end position="57"/>
    </location>
</feature>
<evidence type="ECO:0000313" key="5">
    <source>
        <dbReference type="Proteomes" id="UP001232973"/>
    </source>
</evidence>
<organism evidence="4 5">
    <name type="scientific">Alicyclobacillus cycloheptanicus</name>
    <dbReference type="NCBI Taxonomy" id="1457"/>
    <lineage>
        <taxon>Bacteria</taxon>
        <taxon>Bacillati</taxon>
        <taxon>Bacillota</taxon>
        <taxon>Bacilli</taxon>
        <taxon>Bacillales</taxon>
        <taxon>Alicyclobacillaceae</taxon>
        <taxon>Alicyclobacillus</taxon>
    </lineage>
</organism>
<keyword evidence="1" id="KW-0732">Signal</keyword>
<keyword evidence="5" id="KW-1185">Reference proteome</keyword>
<dbReference type="Proteomes" id="UP001232973">
    <property type="component" value="Unassembled WGS sequence"/>
</dbReference>
<dbReference type="EMBL" id="JAUSTP010000012">
    <property type="protein sequence ID" value="MDQ0189934.1"/>
    <property type="molecule type" value="Genomic_DNA"/>
</dbReference>
<dbReference type="InterPro" id="IPR057309">
    <property type="entry name" value="PcsB_CC"/>
</dbReference>
<keyword evidence="2" id="KW-0175">Coiled coil</keyword>
<evidence type="ECO:0000259" key="3">
    <source>
        <dbReference type="Pfam" id="PF24568"/>
    </source>
</evidence>
<evidence type="ECO:0000256" key="2">
    <source>
        <dbReference type="SAM" id="Coils"/>
    </source>
</evidence>
<gene>
    <name evidence="4" type="ORF">J2S03_001797</name>
</gene>
<comment type="caution">
    <text evidence="4">The sequence shown here is derived from an EMBL/GenBank/DDBJ whole genome shotgun (WGS) entry which is preliminary data.</text>
</comment>
<proteinExistence type="predicted"/>
<evidence type="ECO:0000313" key="4">
    <source>
        <dbReference type="EMBL" id="MDQ0189934.1"/>
    </source>
</evidence>
<dbReference type="Pfam" id="PF24568">
    <property type="entry name" value="CC_PcsB"/>
    <property type="match status" value="1"/>
</dbReference>
<dbReference type="RefSeq" id="WP_274456953.1">
    <property type="nucleotide sequence ID" value="NZ_CP067097.1"/>
</dbReference>
<evidence type="ECO:0000256" key="1">
    <source>
        <dbReference type="ARBA" id="ARBA00022729"/>
    </source>
</evidence>
<sequence>MKLGRQVLISTSVFLLMSGCLVSTSEADKLSTAKEQQQQLQDQIAQTKGQLQKQQQTAATAAHRAAEASATVSNLDAQIREKQLSTQEILRQIHALQRQIHRNQAEWNADEDTLKAILRTEYEDGEVSYLSVLMNATSFNDLLSRMQELSILTQGERKLLNQVAALQQTLQTERDRQNQDYQTLVGQEQQLQSMKAAQLQEEASAKDALSTAKSQMQALSQQQESLLKRLHMTQSQIEQLEIEAQQQEEILSHHNGSSEVVVPALRYQDISPTVLYDFVASRGSAFTLSDIETICSVAQSYNINPALMLAITGQELDFVQQGTPYETWKLENPFDDYGSWAVYHTTLEQSAALAAELIQVRLSTPPPAGEDAIIWLNDPANHAGAGVYATDPNWAYGVRTFFNEIEAYVSAHS</sequence>
<feature type="domain" description="Peptidoglycan hydrolase PcsB coiled-coil" evidence="3">
    <location>
        <begin position="110"/>
        <end position="172"/>
    </location>
</feature>
<feature type="coiled-coil region" evidence="2">
    <location>
        <begin position="202"/>
        <end position="257"/>
    </location>
</feature>
<protein>
    <submittedName>
        <fullName evidence="4">Peptidoglycan hydrolase CwlO-like protein</fullName>
    </submittedName>
</protein>
<accession>A0ABT9XIT0</accession>
<name>A0ABT9XIT0_9BACL</name>